<feature type="transmembrane region" description="Helical" evidence="6">
    <location>
        <begin position="338"/>
        <end position="360"/>
    </location>
</feature>
<comment type="caution">
    <text evidence="9">The sequence shown here is derived from an EMBL/GenBank/DDBJ whole genome shotgun (WGS) entry which is preliminary data.</text>
</comment>
<dbReference type="InterPro" id="IPR017964">
    <property type="entry name" value="DNA-dir_DNA_pol_B_CS"/>
</dbReference>
<sequence>MLKNYFKIAWRNLLRNKVRTGIHILGLSLGIAICFLIFNIVWHAYSFDNFHPDGDRIYRIVTENDYGEMKYSYPAAPGPLGDVLSQELSGVEVAGKLYTIPNTHASLPALQKNFGRKDYITFADPGFFRLFRRKWLAGNPNTALTAPNQVIISQKSAETYFPGESLDGILGKEILYVDTDSIFTTIVGVVEDYKENSDFIFQDFISYSTIKENEKEDWYGVHSWTNINSSNQLFFKTQSNYRLEEIQSGLDKITEKYYADEEDGKTTFGFESLSELHFSYPFDNEGASKTLIQGLLIIGGIILILACLNFINLETAQAIGRAKEVGIRKTLGGGKNQLVFQFLSETYLMVLFASLVGLIFSDLILKAFQSYLPEGFTITYFSAVNLAFLILFSLGLTFVSGIYPALILANYQPQRALKGEKQGSGKFSFGVFLRKNLTVLQFTASMVFLVMVMVISSQMKYVSSQPVGFEKDAVVYAHLPFMAGIEKASLFRERSSQMSFVEGASLGGDAISSAGIWTSDVRVPIDSAEVEFFTQVKNVDSSFVQVNGVTLLAGRNLRQNPNEVLVNEQFLRDAGYKSPQEALGSSIAFRQESSIIVGVMKDFNSRSLKEEIMPMIFFQAPDYYNVISIKLGKGINLSNGLTSLKEAFSEVYPYEEIDFKFLDEEIERFYEEDLRIRNILGFASVIAMLISGMGLFGLSSFTISLRMKEISLRKILGASVTQILALISRDYLVLILISIGLAAFPTYWLAKTFLQSYTYRIDMPYLQFGLGGLALLSLCLMIVGIHSYLAAQTNPAQVLKDE</sequence>
<dbReference type="PANTHER" id="PTHR30572">
    <property type="entry name" value="MEMBRANE COMPONENT OF TRANSPORTER-RELATED"/>
    <property type="match status" value="1"/>
</dbReference>
<feature type="transmembrane region" description="Helical" evidence="6">
    <location>
        <begin position="21"/>
        <end position="42"/>
    </location>
</feature>
<dbReference type="Proteomes" id="UP001338309">
    <property type="component" value="Unassembled WGS sequence"/>
</dbReference>
<feature type="transmembrane region" description="Helical" evidence="6">
    <location>
        <begin position="731"/>
        <end position="750"/>
    </location>
</feature>
<keyword evidence="2" id="KW-1003">Cell membrane</keyword>
<keyword evidence="3 6" id="KW-0812">Transmembrane</keyword>
<evidence type="ECO:0000256" key="6">
    <source>
        <dbReference type="SAM" id="Phobius"/>
    </source>
</evidence>
<feature type="domain" description="ABC3 transporter permease C-terminal" evidence="7">
    <location>
        <begin position="682"/>
        <end position="795"/>
    </location>
</feature>
<keyword evidence="4 6" id="KW-1133">Transmembrane helix</keyword>
<dbReference type="PROSITE" id="PS00116">
    <property type="entry name" value="DNA_POLYMERASE_B"/>
    <property type="match status" value="1"/>
</dbReference>
<accession>A0ABQ6PP23</accession>
<dbReference type="RefSeq" id="WP_338224448.1">
    <property type="nucleotide sequence ID" value="NZ_BTPD01000007.1"/>
</dbReference>
<feature type="transmembrane region" description="Helical" evidence="6">
    <location>
        <begin position="291"/>
        <end position="311"/>
    </location>
</feature>
<name>A0ABQ6PP23_9BACT</name>
<comment type="subcellular location">
    <subcellularLocation>
        <location evidence="1">Cell membrane</location>
        <topology evidence="1">Multi-pass membrane protein</topology>
    </subcellularLocation>
</comment>
<dbReference type="EMBL" id="BTPD01000007">
    <property type="protein sequence ID" value="GMQ29729.1"/>
    <property type="molecule type" value="Genomic_DNA"/>
</dbReference>
<evidence type="ECO:0000259" key="8">
    <source>
        <dbReference type="Pfam" id="PF12704"/>
    </source>
</evidence>
<reference evidence="9 10" key="1">
    <citation type="submission" date="2023-08" db="EMBL/GenBank/DDBJ databases">
        <title>Draft genome sequence of Algoriphagus confluentis.</title>
        <authorList>
            <person name="Takatani N."/>
            <person name="Hosokawa M."/>
            <person name="Sawabe T."/>
        </authorList>
    </citation>
    <scope>NUCLEOTIDE SEQUENCE [LARGE SCALE GENOMIC DNA]</scope>
    <source>
        <strain evidence="9 10">NBRC 111222</strain>
    </source>
</reference>
<dbReference type="InterPro" id="IPR025857">
    <property type="entry name" value="MacB_PCD"/>
</dbReference>
<protein>
    <submittedName>
        <fullName evidence="9">ABC transporter permease</fullName>
    </submittedName>
</protein>
<feature type="transmembrane region" description="Helical" evidence="6">
    <location>
        <begin position="679"/>
        <end position="705"/>
    </location>
</feature>
<dbReference type="Pfam" id="PF12704">
    <property type="entry name" value="MacB_PCD"/>
    <property type="match status" value="1"/>
</dbReference>
<dbReference type="InterPro" id="IPR050250">
    <property type="entry name" value="Macrolide_Exporter_MacB"/>
</dbReference>
<proteinExistence type="predicted"/>
<keyword evidence="10" id="KW-1185">Reference proteome</keyword>
<evidence type="ECO:0000256" key="5">
    <source>
        <dbReference type="ARBA" id="ARBA00023136"/>
    </source>
</evidence>
<feature type="transmembrane region" description="Helical" evidence="6">
    <location>
        <begin position="380"/>
        <end position="411"/>
    </location>
</feature>
<feature type="domain" description="ABC3 transporter permease C-terminal" evidence="7">
    <location>
        <begin position="297"/>
        <end position="413"/>
    </location>
</feature>
<keyword evidence="5 6" id="KW-0472">Membrane</keyword>
<dbReference type="PANTHER" id="PTHR30572:SF18">
    <property type="entry name" value="ABC-TYPE MACROLIDE FAMILY EXPORT SYSTEM PERMEASE COMPONENT 2"/>
    <property type="match status" value="1"/>
</dbReference>
<organism evidence="9 10">
    <name type="scientific">Algoriphagus confluentis</name>
    <dbReference type="NCBI Taxonomy" id="1697556"/>
    <lineage>
        <taxon>Bacteria</taxon>
        <taxon>Pseudomonadati</taxon>
        <taxon>Bacteroidota</taxon>
        <taxon>Cytophagia</taxon>
        <taxon>Cytophagales</taxon>
        <taxon>Cyclobacteriaceae</taxon>
        <taxon>Algoriphagus</taxon>
    </lineage>
</organism>
<feature type="domain" description="MacB-like periplasmic core" evidence="8">
    <location>
        <begin position="20"/>
        <end position="251"/>
    </location>
</feature>
<dbReference type="InterPro" id="IPR003838">
    <property type="entry name" value="ABC3_permease_C"/>
</dbReference>
<dbReference type="Pfam" id="PF02687">
    <property type="entry name" value="FtsX"/>
    <property type="match status" value="2"/>
</dbReference>
<feature type="transmembrane region" description="Helical" evidence="6">
    <location>
        <begin position="770"/>
        <end position="791"/>
    </location>
</feature>
<evidence type="ECO:0000256" key="4">
    <source>
        <dbReference type="ARBA" id="ARBA00022989"/>
    </source>
</evidence>
<evidence type="ECO:0000313" key="9">
    <source>
        <dbReference type="EMBL" id="GMQ29729.1"/>
    </source>
</evidence>
<evidence type="ECO:0000313" key="10">
    <source>
        <dbReference type="Proteomes" id="UP001338309"/>
    </source>
</evidence>
<feature type="transmembrane region" description="Helical" evidence="6">
    <location>
        <begin position="432"/>
        <end position="455"/>
    </location>
</feature>
<evidence type="ECO:0000256" key="3">
    <source>
        <dbReference type="ARBA" id="ARBA00022692"/>
    </source>
</evidence>
<evidence type="ECO:0000256" key="2">
    <source>
        <dbReference type="ARBA" id="ARBA00022475"/>
    </source>
</evidence>
<evidence type="ECO:0000256" key="1">
    <source>
        <dbReference type="ARBA" id="ARBA00004651"/>
    </source>
</evidence>
<gene>
    <name evidence="9" type="ORF">Aconfl_23720</name>
</gene>
<evidence type="ECO:0000259" key="7">
    <source>
        <dbReference type="Pfam" id="PF02687"/>
    </source>
</evidence>